<evidence type="ECO:0000313" key="1">
    <source>
        <dbReference type="EMBL" id="KAJ3518683.1"/>
    </source>
</evidence>
<dbReference type="Proteomes" id="UP001148662">
    <property type="component" value="Unassembled WGS sequence"/>
</dbReference>
<protein>
    <submittedName>
        <fullName evidence="1">Uncharacterized protein</fullName>
    </submittedName>
</protein>
<dbReference type="EMBL" id="JANHOG010002932">
    <property type="protein sequence ID" value="KAJ3518683.1"/>
    <property type="molecule type" value="Genomic_DNA"/>
</dbReference>
<keyword evidence="2" id="KW-1185">Reference proteome</keyword>
<comment type="caution">
    <text evidence="1">The sequence shown here is derived from an EMBL/GenBank/DDBJ whole genome shotgun (WGS) entry which is preliminary data.</text>
</comment>
<gene>
    <name evidence="1" type="ORF">NM688_g9404</name>
</gene>
<sequence>MTGVRVFASTAEDYRIVGVIGDVCVMLHKSGSVYREPLAGLLFMRIVERTEPTVLRIDLESLQRPPYIRALTYYAGCLREKREKHAVRRGRAQRADRDHNTGMWRWRLDDAHSKAIAVELNSSGVQVAQHAEDGLKRVQP</sequence>
<accession>A0ACC1RK93</accession>
<evidence type="ECO:0000313" key="2">
    <source>
        <dbReference type="Proteomes" id="UP001148662"/>
    </source>
</evidence>
<proteinExistence type="predicted"/>
<organism evidence="1 2">
    <name type="scientific">Phlebia brevispora</name>
    <dbReference type="NCBI Taxonomy" id="194682"/>
    <lineage>
        <taxon>Eukaryota</taxon>
        <taxon>Fungi</taxon>
        <taxon>Dikarya</taxon>
        <taxon>Basidiomycota</taxon>
        <taxon>Agaricomycotina</taxon>
        <taxon>Agaricomycetes</taxon>
        <taxon>Polyporales</taxon>
        <taxon>Meruliaceae</taxon>
        <taxon>Phlebia</taxon>
    </lineage>
</organism>
<name>A0ACC1RK93_9APHY</name>
<reference evidence="1" key="1">
    <citation type="submission" date="2022-07" db="EMBL/GenBank/DDBJ databases">
        <title>Genome Sequence of Phlebia brevispora.</title>
        <authorList>
            <person name="Buettner E."/>
        </authorList>
    </citation>
    <scope>NUCLEOTIDE SEQUENCE</scope>
    <source>
        <strain evidence="1">MPL23</strain>
    </source>
</reference>